<feature type="transmembrane region" description="Helical" evidence="1">
    <location>
        <begin position="6"/>
        <end position="24"/>
    </location>
</feature>
<keyword evidence="1" id="KW-0812">Transmembrane</keyword>
<evidence type="ECO:0000313" key="3">
    <source>
        <dbReference type="Proteomes" id="UP000199029"/>
    </source>
</evidence>
<dbReference type="STRING" id="1227077.SAMN04515668_3283"/>
<keyword evidence="1" id="KW-0472">Membrane</keyword>
<feature type="transmembrane region" description="Helical" evidence="1">
    <location>
        <begin position="82"/>
        <end position="115"/>
    </location>
</feature>
<reference evidence="3" key="1">
    <citation type="submission" date="2016-10" db="EMBL/GenBank/DDBJ databases">
        <authorList>
            <person name="Varghese N."/>
            <person name="Submissions S."/>
        </authorList>
    </citation>
    <scope>NUCLEOTIDE SEQUENCE [LARGE SCALE GENOMIC DNA]</scope>
    <source>
        <strain evidence="3">OR362-8,ATCC BAA-1266,JCM 13504</strain>
    </source>
</reference>
<keyword evidence="1" id="KW-1133">Transmembrane helix</keyword>
<evidence type="ECO:0000313" key="2">
    <source>
        <dbReference type="EMBL" id="SFQ61056.1"/>
    </source>
</evidence>
<keyword evidence="3" id="KW-1185">Reference proteome</keyword>
<dbReference type="Proteomes" id="UP000199029">
    <property type="component" value="Unassembled WGS sequence"/>
</dbReference>
<sequence length="124" mass="13140">MVYFIILFFYAIALATSLLGGFLLRFTRFRSASRYVLGAALGTLPGLVVANAFLWLVLYAIINLGPNGNATPVADAPVWLTTLGAVAVVGAMVLVPIVVTVLGVTVGAIGGMYVAWRINQPRSR</sequence>
<accession>A0A1I5ZX63</accession>
<organism evidence="2 3">
    <name type="scientific">Hymenobacter arizonensis</name>
    <name type="common">Siccationidurans arizonensis</name>
    <dbReference type="NCBI Taxonomy" id="1227077"/>
    <lineage>
        <taxon>Bacteria</taxon>
        <taxon>Pseudomonadati</taxon>
        <taxon>Bacteroidota</taxon>
        <taxon>Cytophagia</taxon>
        <taxon>Cytophagales</taxon>
        <taxon>Hymenobacteraceae</taxon>
        <taxon>Hymenobacter</taxon>
    </lineage>
</organism>
<gene>
    <name evidence="2" type="ORF">SAMN04515668_3283</name>
</gene>
<dbReference type="EMBL" id="FOXS01000004">
    <property type="protein sequence ID" value="SFQ61056.1"/>
    <property type="molecule type" value="Genomic_DNA"/>
</dbReference>
<protein>
    <submittedName>
        <fullName evidence="2">Uncharacterized protein</fullName>
    </submittedName>
</protein>
<feature type="transmembrane region" description="Helical" evidence="1">
    <location>
        <begin position="36"/>
        <end position="62"/>
    </location>
</feature>
<evidence type="ECO:0000256" key="1">
    <source>
        <dbReference type="SAM" id="Phobius"/>
    </source>
</evidence>
<name>A0A1I5ZX63_HYMAR</name>
<proteinExistence type="predicted"/>
<dbReference type="AlphaFoldDB" id="A0A1I5ZX63"/>
<dbReference type="RefSeq" id="WP_092675868.1">
    <property type="nucleotide sequence ID" value="NZ_FOXS01000004.1"/>
</dbReference>